<gene>
    <name evidence="1" type="ORF">JDW22_07550</name>
</gene>
<dbReference type="Proteomes" id="UP000614058">
    <property type="component" value="Unassembled WGS sequence"/>
</dbReference>
<reference evidence="1 2" key="1">
    <citation type="journal article" date="2021" name="Pathogens">
        <title>Isolation and Characterization of Kingella bonacorsii sp. nov., A Novel Kingella Species Detected in a Stable Periodontitis Subject.</title>
        <authorList>
            <person name="Antezack A."/>
            <person name="Boxberger M."/>
            <person name="Rolland C."/>
            <person name="Monnet-Corti V."/>
            <person name="La Scola B."/>
        </authorList>
    </citation>
    <scope>NUCLEOTIDE SEQUENCE [LARGE SCALE GENOMIC DNA]</scope>
    <source>
        <strain evidence="1 2">Marseille-Q4569</strain>
    </source>
</reference>
<evidence type="ECO:0000313" key="1">
    <source>
        <dbReference type="EMBL" id="MBK0396433.1"/>
    </source>
</evidence>
<sequence>MGITNKAKPWFDDTDPSKPYYGKLSDSEIEFVKNQMVFFDSEGVFTKDALVDFHILLDFEAYKDFEILYPLFRWICNHKKINSNNEIYWFPLGINIDDYNPIMLAKTGLDFSFLEIISASMMQMLNGAYCAADKNGNFLAIFVDGYYLLVALKKEWCVKDINKYLNTWFDLENSCDCYVLGKLNFAKSLYEKAA</sequence>
<name>A0ABS1BTE1_9NEIS</name>
<proteinExistence type="predicted"/>
<evidence type="ECO:0000313" key="2">
    <source>
        <dbReference type="Proteomes" id="UP000614058"/>
    </source>
</evidence>
<dbReference type="RefSeq" id="WP_200522518.1">
    <property type="nucleotide sequence ID" value="NZ_JAEHNZ010000002.1"/>
</dbReference>
<organism evidence="1 2">
    <name type="scientific">Kingella bonacorsii</name>
    <dbReference type="NCBI Taxonomy" id="2796361"/>
    <lineage>
        <taxon>Bacteria</taxon>
        <taxon>Pseudomonadati</taxon>
        <taxon>Pseudomonadota</taxon>
        <taxon>Betaproteobacteria</taxon>
        <taxon>Neisseriales</taxon>
        <taxon>Neisseriaceae</taxon>
        <taxon>Kingella</taxon>
    </lineage>
</organism>
<accession>A0ABS1BTE1</accession>
<dbReference type="EMBL" id="JAEHNZ010000002">
    <property type="protein sequence ID" value="MBK0396433.1"/>
    <property type="molecule type" value="Genomic_DNA"/>
</dbReference>
<protein>
    <submittedName>
        <fullName evidence="1">Uncharacterized protein</fullName>
    </submittedName>
</protein>
<keyword evidence="2" id="KW-1185">Reference proteome</keyword>
<comment type="caution">
    <text evidence="1">The sequence shown here is derived from an EMBL/GenBank/DDBJ whole genome shotgun (WGS) entry which is preliminary data.</text>
</comment>